<reference evidence="1" key="1">
    <citation type="submission" date="2018-02" db="EMBL/GenBank/DDBJ databases">
        <title>Rhizophora mucronata_Transcriptome.</title>
        <authorList>
            <person name="Meera S.P."/>
            <person name="Sreeshan A."/>
            <person name="Augustine A."/>
        </authorList>
    </citation>
    <scope>NUCLEOTIDE SEQUENCE</scope>
    <source>
        <tissue evidence="1">Leaf</tissue>
    </source>
</reference>
<dbReference type="AlphaFoldDB" id="A0A2P2K2Q9"/>
<sequence>MHLPFLFSSTSLQTQLCEGIPPNSTYGFFATDCDLSYEWKWRSWAYGSIWKTSSA</sequence>
<accession>A0A2P2K2Q9</accession>
<name>A0A2P2K2Q9_RHIMU</name>
<organism evidence="1">
    <name type="scientific">Rhizophora mucronata</name>
    <name type="common">Asiatic mangrove</name>
    <dbReference type="NCBI Taxonomy" id="61149"/>
    <lineage>
        <taxon>Eukaryota</taxon>
        <taxon>Viridiplantae</taxon>
        <taxon>Streptophyta</taxon>
        <taxon>Embryophyta</taxon>
        <taxon>Tracheophyta</taxon>
        <taxon>Spermatophyta</taxon>
        <taxon>Magnoliopsida</taxon>
        <taxon>eudicotyledons</taxon>
        <taxon>Gunneridae</taxon>
        <taxon>Pentapetalae</taxon>
        <taxon>rosids</taxon>
        <taxon>fabids</taxon>
        <taxon>Malpighiales</taxon>
        <taxon>Rhizophoraceae</taxon>
        <taxon>Rhizophora</taxon>
    </lineage>
</organism>
<dbReference type="EMBL" id="GGEC01019518">
    <property type="protein sequence ID" value="MBX00002.1"/>
    <property type="molecule type" value="Transcribed_RNA"/>
</dbReference>
<evidence type="ECO:0000313" key="1">
    <source>
        <dbReference type="EMBL" id="MBX00002.1"/>
    </source>
</evidence>
<protein>
    <submittedName>
        <fullName evidence="1">Uncharacterized protein MANES_15G059300</fullName>
    </submittedName>
</protein>
<proteinExistence type="predicted"/>